<evidence type="ECO:0000256" key="3">
    <source>
        <dbReference type="ARBA" id="ARBA00017144"/>
    </source>
</evidence>
<accession>A0A9D2AGI5</accession>
<evidence type="ECO:0000256" key="9">
    <source>
        <dbReference type="ARBA" id="ARBA00048743"/>
    </source>
</evidence>
<keyword evidence="5 10" id="KW-0545">Nucleotide biosynthesis</keyword>
<comment type="caution">
    <text evidence="12">The sequence shown here is derived from an EMBL/GenBank/DDBJ whole genome shotgun (WGS) entry which is preliminary data.</text>
</comment>
<protein>
    <recommendedName>
        <fullName evidence="3 10">Thymidylate kinase</fullName>
        <ecNumber evidence="2 10">2.7.4.9</ecNumber>
    </recommendedName>
    <alternativeName>
        <fullName evidence="10">dTMP kinase</fullName>
    </alternativeName>
</protein>
<keyword evidence="7 10" id="KW-0418">Kinase</keyword>
<dbReference type="NCBIfam" id="TIGR00041">
    <property type="entry name" value="DTMP_kinase"/>
    <property type="match status" value="1"/>
</dbReference>
<dbReference type="Gene3D" id="3.40.50.300">
    <property type="entry name" value="P-loop containing nucleotide triphosphate hydrolases"/>
    <property type="match status" value="1"/>
</dbReference>
<dbReference type="PANTHER" id="PTHR10344">
    <property type="entry name" value="THYMIDYLATE KINASE"/>
    <property type="match status" value="1"/>
</dbReference>
<comment type="catalytic activity">
    <reaction evidence="9 10">
        <text>dTMP + ATP = dTDP + ADP</text>
        <dbReference type="Rhea" id="RHEA:13517"/>
        <dbReference type="ChEBI" id="CHEBI:30616"/>
        <dbReference type="ChEBI" id="CHEBI:58369"/>
        <dbReference type="ChEBI" id="CHEBI:63528"/>
        <dbReference type="ChEBI" id="CHEBI:456216"/>
        <dbReference type="EC" id="2.7.4.9"/>
    </reaction>
</comment>
<dbReference type="PANTHER" id="PTHR10344:SF4">
    <property type="entry name" value="UMP-CMP KINASE 2, MITOCHONDRIAL"/>
    <property type="match status" value="1"/>
</dbReference>
<dbReference type="SUPFAM" id="SSF52540">
    <property type="entry name" value="P-loop containing nucleoside triphosphate hydrolases"/>
    <property type="match status" value="1"/>
</dbReference>
<evidence type="ECO:0000256" key="8">
    <source>
        <dbReference type="ARBA" id="ARBA00022840"/>
    </source>
</evidence>
<evidence type="ECO:0000256" key="6">
    <source>
        <dbReference type="ARBA" id="ARBA00022741"/>
    </source>
</evidence>
<dbReference type="Pfam" id="PF02223">
    <property type="entry name" value="Thymidylate_kin"/>
    <property type="match status" value="1"/>
</dbReference>
<evidence type="ECO:0000256" key="1">
    <source>
        <dbReference type="ARBA" id="ARBA00009776"/>
    </source>
</evidence>
<comment type="function">
    <text evidence="10">Phosphorylation of dTMP to form dTDP in both de novo and salvage pathways of dTTP synthesis.</text>
</comment>
<reference evidence="12" key="1">
    <citation type="journal article" date="2021" name="PeerJ">
        <title>Extensive microbial diversity within the chicken gut microbiome revealed by metagenomics and culture.</title>
        <authorList>
            <person name="Gilroy R."/>
            <person name="Ravi A."/>
            <person name="Getino M."/>
            <person name="Pursley I."/>
            <person name="Horton D.L."/>
            <person name="Alikhan N.F."/>
            <person name="Baker D."/>
            <person name="Gharbi K."/>
            <person name="Hall N."/>
            <person name="Watson M."/>
            <person name="Adriaenssens E.M."/>
            <person name="Foster-Nyarko E."/>
            <person name="Jarju S."/>
            <person name="Secka A."/>
            <person name="Antonio M."/>
            <person name="Oren A."/>
            <person name="Chaudhuri R.R."/>
            <person name="La Ragione R."/>
            <person name="Hildebrand F."/>
            <person name="Pallen M.J."/>
        </authorList>
    </citation>
    <scope>NUCLEOTIDE SEQUENCE</scope>
    <source>
        <strain evidence="12">811</strain>
    </source>
</reference>
<dbReference type="InterPro" id="IPR018095">
    <property type="entry name" value="Thymidylate_kin_CS"/>
</dbReference>
<dbReference type="InterPro" id="IPR039430">
    <property type="entry name" value="Thymidylate_kin-like_dom"/>
</dbReference>
<dbReference type="CDD" id="cd01672">
    <property type="entry name" value="TMPK"/>
    <property type="match status" value="1"/>
</dbReference>
<reference evidence="12" key="2">
    <citation type="submission" date="2021-04" db="EMBL/GenBank/DDBJ databases">
        <authorList>
            <person name="Gilroy R."/>
        </authorList>
    </citation>
    <scope>NUCLEOTIDE SEQUENCE</scope>
    <source>
        <strain evidence="12">811</strain>
    </source>
</reference>
<name>A0A9D2AGI5_9FIRM</name>
<dbReference type="AlphaFoldDB" id="A0A9D2AGI5"/>
<evidence type="ECO:0000313" key="12">
    <source>
        <dbReference type="EMBL" id="HIX08065.1"/>
    </source>
</evidence>
<keyword evidence="4 10" id="KW-0808">Transferase</keyword>
<proteinExistence type="inferred from homology"/>
<dbReference type="HAMAP" id="MF_00165">
    <property type="entry name" value="Thymidylate_kinase"/>
    <property type="match status" value="1"/>
</dbReference>
<dbReference type="EC" id="2.7.4.9" evidence="2 10"/>
<feature type="domain" description="Thymidylate kinase-like" evidence="11">
    <location>
        <begin position="9"/>
        <end position="197"/>
    </location>
</feature>
<evidence type="ECO:0000256" key="5">
    <source>
        <dbReference type="ARBA" id="ARBA00022727"/>
    </source>
</evidence>
<evidence type="ECO:0000313" key="13">
    <source>
        <dbReference type="Proteomes" id="UP000824204"/>
    </source>
</evidence>
<dbReference type="GO" id="GO:0004798">
    <property type="term" value="F:dTMP kinase activity"/>
    <property type="evidence" value="ECO:0007669"/>
    <property type="project" value="UniProtKB-UniRule"/>
</dbReference>
<comment type="similarity">
    <text evidence="1 10">Belongs to the thymidylate kinase family.</text>
</comment>
<feature type="binding site" evidence="10">
    <location>
        <begin position="11"/>
        <end position="18"/>
    </location>
    <ligand>
        <name>ATP</name>
        <dbReference type="ChEBI" id="CHEBI:30616"/>
    </ligand>
</feature>
<evidence type="ECO:0000256" key="4">
    <source>
        <dbReference type="ARBA" id="ARBA00022679"/>
    </source>
</evidence>
<organism evidence="12 13">
    <name type="scientific">Candidatus Borkfalkia faecipullorum</name>
    <dbReference type="NCBI Taxonomy" id="2838510"/>
    <lineage>
        <taxon>Bacteria</taxon>
        <taxon>Bacillati</taxon>
        <taxon>Bacillota</taxon>
        <taxon>Clostridia</taxon>
        <taxon>Christensenellales</taxon>
        <taxon>Christensenellaceae</taxon>
        <taxon>Candidatus Borkfalkia</taxon>
    </lineage>
</organism>
<dbReference type="EMBL" id="DXFX01000080">
    <property type="protein sequence ID" value="HIX08065.1"/>
    <property type="molecule type" value="Genomic_DNA"/>
</dbReference>
<dbReference type="GO" id="GO:0006233">
    <property type="term" value="P:dTDP biosynthetic process"/>
    <property type="evidence" value="ECO:0007669"/>
    <property type="project" value="InterPro"/>
</dbReference>
<evidence type="ECO:0000259" key="11">
    <source>
        <dbReference type="Pfam" id="PF02223"/>
    </source>
</evidence>
<keyword evidence="6 10" id="KW-0547">Nucleotide-binding</keyword>
<evidence type="ECO:0000256" key="10">
    <source>
        <dbReference type="HAMAP-Rule" id="MF_00165"/>
    </source>
</evidence>
<dbReference type="InterPro" id="IPR027417">
    <property type="entry name" value="P-loop_NTPase"/>
</dbReference>
<dbReference type="InterPro" id="IPR018094">
    <property type="entry name" value="Thymidylate_kinase"/>
</dbReference>
<keyword evidence="8 10" id="KW-0067">ATP-binding</keyword>
<dbReference type="PROSITE" id="PS01331">
    <property type="entry name" value="THYMIDYLATE_KINASE"/>
    <property type="match status" value="1"/>
</dbReference>
<dbReference type="Proteomes" id="UP000824204">
    <property type="component" value="Unassembled WGS sequence"/>
</dbReference>
<gene>
    <name evidence="10 12" type="primary">tmk</name>
    <name evidence="12" type="ORF">H9741_06325</name>
</gene>
<dbReference type="GO" id="GO:0005737">
    <property type="term" value="C:cytoplasm"/>
    <property type="evidence" value="ECO:0007669"/>
    <property type="project" value="TreeGrafter"/>
</dbReference>
<dbReference type="GO" id="GO:0005524">
    <property type="term" value="F:ATP binding"/>
    <property type="evidence" value="ECO:0007669"/>
    <property type="project" value="UniProtKB-UniRule"/>
</dbReference>
<evidence type="ECO:0000256" key="2">
    <source>
        <dbReference type="ARBA" id="ARBA00012980"/>
    </source>
</evidence>
<dbReference type="GO" id="GO:0006227">
    <property type="term" value="P:dUDP biosynthetic process"/>
    <property type="evidence" value="ECO:0007669"/>
    <property type="project" value="TreeGrafter"/>
</dbReference>
<dbReference type="GO" id="GO:0006235">
    <property type="term" value="P:dTTP biosynthetic process"/>
    <property type="evidence" value="ECO:0007669"/>
    <property type="project" value="UniProtKB-UniRule"/>
</dbReference>
<evidence type="ECO:0000256" key="7">
    <source>
        <dbReference type="ARBA" id="ARBA00022777"/>
    </source>
</evidence>
<sequence length="207" mass="23409">MQRGKFIVFEGIDGSGKSTQIKLLANYLREKGVSVYTTCEPTDGPIGSVLHQCMTGRIPADEKTIAALFVADRLDHLNNPVNGILSKIEAGITVLSDRYYLSSYAYNGAHVSLDWVIQANAMCAELLRPDINIYIDIDPQVSLGRVSRRGSTERYEKLDNMERVRKKYFELFERLGKEEKIAVVQSRREVQETAKKIREVADELFGF</sequence>